<keyword evidence="6 10" id="KW-0765">Sulfation</keyword>
<keyword evidence="9 10" id="KW-0339">Growth factor</keyword>
<evidence type="ECO:0000256" key="1">
    <source>
        <dbReference type="ARBA" id="ARBA00003158"/>
    </source>
</evidence>
<evidence type="ECO:0000256" key="6">
    <source>
        <dbReference type="ARBA" id="ARBA00022641"/>
    </source>
</evidence>
<comment type="PTM">
    <text evidence="10">PSK-alpha is produced by endopeptidase digestion. PSK-beta is produced from PSK-alpha by exopeptidase digestion.</text>
</comment>
<evidence type="ECO:0000256" key="3">
    <source>
        <dbReference type="ARBA" id="ARBA00010781"/>
    </source>
</evidence>
<keyword evidence="7 10" id="KW-0732">Signal</keyword>
<comment type="subcellular location">
    <subcellularLocation>
        <location evidence="2 10">Secreted</location>
    </subcellularLocation>
</comment>
<dbReference type="GO" id="GO:0030154">
    <property type="term" value="P:cell differentiation"/>
    <property type="evidence" value="ECO:0007669"/>
    <property type="project" value="UniProtKB-UniRule"/>
</dbReference>
<dbReference type="Proteomes" id="UP000032180">
    <property type="component" value="Chromosome 11"/>
</dbReference>
<comment type="similarity">
    <text evidence="3 10">Belongs to the phytosulfokine family.</text>
</comment>
<evidence type="ECO:0000256" key="2">
    <source>
        <dbReference type="ARBA" id="ARBA00004613"/>
    </source>
</evidence>
<reference evidence="11" key="3">
    <citation type="submission" date="2015-04" db="UniProtKB">
        <authorList>
            <consortium name="EnsemblPlants"/>
        </authorList>
    </citation>
    <scope>IDENTIFICATION</scope>
</reference>
<keyword evidence="12" id="KW-1185">Reference proteome</keyword>
<proteinExistence type="inferred from homology"/>
<evidence type="ECO:0000256" key="4">
    <source>
        <dbReference type="ARBA" id="ARBA00022473"/>
    </source>
</evidence>
<dbReference type="Pfam" id="PF06404">
    <property type="entry name" value="PSK"/>
    <property type="match status" value="1"/>
</dbReference>
<reference evidence="11 12" key="1">
    <citation type="submission" date="2012-08" db="EMBL/GenBank/DDBJ databases">
        <title>Oryza genome evolution.</title>
        <authorList>
            <person name="Wing R.A."/>
        </authorList>
    </citation>
    <scope>NUCLEOTIDE SEQUENCE</scope>
</reference>
<comment type="function">
    <text evidence="1 10">Promotes plant cell differentiation, organogenesis and somatic embryogenesis as well as cell proliferation.</text>
</comment>
<dbReference type="AlphaFoldDB" id="A0A0D9XP35"/>
<reference evidence="12" key="2">
    <citation type="submission" date="2013-12" db="EMBL/GenBank/DDBJ databases">
        <authorList>
            <person name="Yu Y."/>
            <person name="Lee S."/>
            <person name="de Baynast K."/>
            <person name="Wissotski M."/>
            <person name="Liu L."/>
            <person name="Talag J."/>
            <person name="Goicoechea J."/>
            <person name="Angelova A."/>
            <person name="Jetty R."/>
            <person name="Kudrna D."/>
            <person name="Golser W."/>
            <person name="Rivera L."/>
            <person name="Zhang J."/>
            <person name="Wing R."/>
        </authorList>
    </citation>
    <scope>NUCLEOTIDE SEQUENCE</scope>
</reference>
<dbReference type="GO" id="GO:0008083">
    <property type="term" value="F:growth factor activity"/>
    <property type="evidence" value="ECO:0007669"/>
    <property type="project" value="UniProtKB-UniRule"/>
</dbReference>
<evidence type="ECO:0000256" key="10">
    <source>
        <dbReference type="RuleBase" id="RU368031"/>
    </source>
</evidence>
<dbReference type="HOGENOM" id="CLU_132277_0_0_1"/>
<evidence type="ECO:0000313" key="12">
    <source>
        <dbReference type="Proteomes" id="UP000032180"/>
    </source>
</evidence>
<dbReference type="EnsemblPlants" id="LPERR11G02680.1">
    <property type="protein sequence ID" value="LPERR11G02680.1"/>
    <property type="gene ID" value="LPERR11G02680"/>
</dbReference>
<dbReference type="GO" id="GO:0008283">
    <property type="term" value="P:cell population proliferation"/>
    <property type="evidence" value="ECO:0007669"/>
    <property type="project" value="UniProtKB-UniRule"/>
</dbReference>
<protein>
    <recommendedName>
        <fullName evidence="10">Phytosulfokine</fullName>
    </recommendedName>
    <component>
        <recommendedName>
            <fullName evidence="10">Phytosulfokine-alpha</fullName>
            <shortName evidence="10">PSK-alpha</shortName>
            <shortName evidence="10">Phytosulfokine-a</shortName>
        </recommendedName>
    </component>
    <component>
        <recommendedName>
            <fullName evidence="10">Phytosulfokine-beta</fullName>
            <shortName evidence="10">PSK-beta</shortName>
            <shortName evidence="10">Phytosulfokine-b</shortName>
        </recommendedName>
    </component>
</protein>
<keyword evidence="8 10" id="KW-0221">Differentiation</keyword>
<evidence type="ECO:0000313" key="11">
    <source>
        <dbReference type="EnsemblPlants" id="LPERR11G02680.1"/>
    </source>
</evidence>
<evidence type="ECO:0000256" key="9">
    <source>
        <dbReference type="ARBA" id="ARBA00023030"/>
    </source>
</evidence>
<dbReference type="Gramene" id="LPERR11G02680.1">
    <property type="protein sequence ID" value="LPERR11G02680.1"/>
    <property type="gene ID" value="LPERR11G02680"/>
</dbReference>
<dbReference type="PANTHER" id="PTHR33285">
    <property type="entry name" value="PHYTOSULFOKINES 3"/>
    <property type="match status" value="1"/>
</dbReference>
<sequence length="116" mass="12621">MRPSHGVSSSLRASALALLLLLVLCFVFHSAAAARPVPLARQEDGGAKAAAADHGLLLKEDLTDNGDEVTELMGALEDEEEACKEEGGKLKDECVQRRLLRDAHLDYIYTQHKNKP</sequence>
<evidence type="ECO:0000256" key="5">
    <source>
        <dbReference type="ARBA" id="ARBA00022525"/>
    </source>
</evidence>
<keyword evidence="4 10" id="KW-0217">Developmental protein</keyword>
<feature type="signal peptide" evidence="10">
    <location>
        <begin position="1"/>
        <end position="33"/>
    </location>
</feature>
<name>A0A0D9XP35_9ORYZ</name>
<comment type="PTM">
    <text evidence="10">Sulfation is important for activity and for the binding to a putative membrane receptor.</text>
</comment>
<feature type="chain" id="PRO_5031602178" description="Phytosulfokine" evidence="10">
    <location>
        <begin position="34"/>
        <end position="116"/>
    </location>
</feature>
<dbReference type="GO" id="GO:0005576">
    <property type="term" value="C:extracellular region"/>
    <property type="evidence" value="ECO:0007669"/>
    <property type="project" value="UniProtKB-SubCell"/>
</dbReference>
<dbReference type="InterPro" id="IPR009438">
    <property type="entry name" value="Phytosulfokine"/>
</dbReference>
<dbReference type="PANTHER" id="PTHR33285:SF32">
    <property type="entry name" value="PHYTOSULFOKINES 5"/>
    <property type="match status" value="1"/>
</dbReference>
<dbReference type="eggNOG" id="ENOG502S9S0">
    <property type="taxonomic scope" value="Eukaryota"/>
</dbReference>
<accession>A0A0D9XP35</accession>
<evidence type="ECO:0000256" key="7">
    <source>
        <dbReference type="ARBA" id="ARBA00022729"/>
    </source>
</evidence>
<organism evidence="11 12">
    <name type="scientific">Leersia perrieri</name>
    <dbReference type="NCBI Taxonomy" id="77586"/>
    <lineage>
        <taxon>Eukaryota</taxon>
        <taxon>Viridiplantae</taxon>
        <taxon>Streptophyta</taxon>
        <taxon>Embryophyta</taxon>
        <taxon>Tracheophyta</taxon>
        <taxon>Spermatophyta</taxon>
        <taxon>Magnoliopsida</taxon>
        <taxon>Liliopsida</taxon>
        <taxon>Poales</taxon>
        <taxon>Poaceae</taxon>
        <taxon>BOP clade</taxon>
        <taxon>Oryzoideae</taxon>
        <taxon>Oryzeae</taxon>
        <taxon>Oryzinae</taxon>
        <taxon>Leersia</taxon>
    </lineage>
</organism>
<evidence type="ECO:0000256" key="8">
    <source>
        <dbReference type="ARBA" id="ARBA00022782"/>
    </source>
</evidence>
<keyword evidence="5 10" id="KW-0964">Secreted</keyword>